<dbReference type="InterPro" id="IPR050709">
    <property type="entry name" value="Biotin_Carboxyl_Carrier/Decarb"/>
</dbReference>
<name>A0A317E3N7_9PROT</name>
<evidence type="ECO:0000259" key="2">
    <source>
        <dbReference type="PROSITE" id="PS50968"/>
    </source>
</evidence>
<dbReference type="AlphaFoldDB" id="A0A317E3N7"/>
<reference evidence="4" key="1">
    <citation type="submission" date="2018-05" db="EMBL/GenBank/DDBJ databases">
        <title>Zavarzinia sp. HR-AS.</title>
        <authorList>
            <person name="Lee Y."/>
            <person name="Jeon C.O."/>
        </authorList>
    </citation>
    <scope>NUCLEOTIDE SEQUENCE [LARGE SCALE GENOMIC DNA]</scope>
    <source>
        <strain evidence="4">DSM 1231</strain>
    </source>
</reference>
<accession>A0A317E3N7</accession>
<dbReference type="CDD" id="cd06850">
    <property type="entry name" value="biotinyl_domain"/>
    <property type="match status" value="1"/>
</dbReference>
<dbReference type="Proteomes" id="UP000246077">
    <property type="component" value="Unassembled WGS sequence"/>
</dbReference>
<keyword evidence="1" id="KW-0092">Biotin</keyword>
<evidence type="ECO:0000313" key="3">
    <source>
        <dbReference type="EMBL" id="PWR21728.1"/>
    </source>
</evidence>
<dbReference type="RefSeq" id="WP_109920373.1">
    <property type="nucleotide sequence ID" value="NZ_QGLF01000002.1"/>
</dbReference>
<evidence type="ECO:0000256" key="1">
    <source>
        <dbReference type="ARBA" id="ARBA00023267"/>
    </source>
</evidence>
<sequence length="163" mass="16529">MRHLLLIDEAEAEAGLAPAGDGLYTLLVGAETIPVSLAGKILTVNGKAERIAVAVDGDTVFVHLNGKAHRIDYREPLARFARGAAGGGADAIAAPMPGAVVAVNVMAGDTVAAGQVMMVIESMKLETAIKAPRDAVIEAVHVAAGKTFNKGAALIALVPAETA</sequence>
<dbReference type="Pfam" id="PF00364">
    <property type="entry name" value="Biotin_lipoyl"/>
    <property type="match status" value="1"/>
</dbReference>
<dbReference type="PROSITE" id="PS50968">
    <property type="entry name" value="BIOTINYL_LIPOYL"/>
    <property type="match status" value="1"/>
</dbReference>
<protein>
    <submittedName>
        <fullName evidence="3">Acetyl-CoA carboxylase biotin carboxyl carrier protein subunit</fullName>
    </submittedName>
</protein>
<dbReference type="InterPro" id="IPR011053">
    <property type="entry name" value="Single_hybrid_motif"/>
</dbReference>
<organism evidence="3 4">
    <name type="scientific">Zavarzinia compransoris</name>
    <dbReference type="NCBI Taxonomy" id="1264899"/>
    <lineage>
        <taxon>Bacteria</taxon>
        <taxon>Pseudomonadati</taxon>
        <taxon>Pseudomonadota</taxon>
        <taxon>Alphaproteobacteria</taxon>
        <taxon>Rhodospirillales</taxon>
        <taxon>Zavarziniaceae</taxon>
        <taxon>Zavarzinia</taxon>
    </lineage>
</organism>
<dbReference type="EMBL" id="QGLF01000002">
    <property type="protein sequence ID" value="PWR21728.1"/>
    <property type="molecule type" value="Genomic_DNA"/>
</dbReference>
<dbReference type="PANTHER" id="PTHR45266">
    <property type="entry name" value="OXALOACETATE DECARBOXYLASE ALPHA CHAIN"/>
    <property type="match status" value="1"/>
</dbReference>
<feature type="domain" description="Lipoyl-binding" evidence="2">
    <location>
        <begin position="83"/>
        <end position="158"/>
    </location>
</feature>
<evidence type="ECO:0000313" key="4">
    <source>
        <dbReference type="Proteomes" id="UP000246077"/>
    </source>
</evidence>
<dbReference type="OrthoDB" id="8902504at2"/>
<keyword evidence="4" id="KW-1185">Reference proteome</keyword>
<dbReference type="PANTHER" id="PTHR45266:SF3">
    <property type="entry name" value="OXALOACETATE DECARBOXYLASE ALPHA CHAIN"/>
    <property type="match status" value="1"/>
</dbReference>
<dbReference type="Gene3D" id="2.40.50.100">
    <property type="match status" value="1"/>
</dbReference>
<dbReference type="InterPro" id="IPR000089">
    <property type="entry name" value="Biotin_lipoyl"/>
</dbReference>
<gene>
    <name evidence="3" type="ORF">DKG75_06950</name>
</gene>
<comment type="caution">
    <text evidence="3">The sequence shown here is derived from an EMBL/GenBank/DDBJ whole genome shotgun (WGS) entry which is preliminary data.</text>
</comment>
<proteinExistence type="predicted"/>
<dbReference type="SUPFAM" id="SSF51230">
    <property type="entry name" value="Single hybrid motif"/>
    <property type="match status" value="1"/>
</dbReference>